<evidence type="ECO:0000313" key="1">
    <source>
        <dbReference type="EMBL" id="CAH6659898.1"/>
    </source>
</evidence>
<sequence>MTMMIFIYREVVGLSVVRSLSSMPQFLPFPELLTSNNATQHTTVVHGEPLVKILNQPCRNFRHKPLKKGKWIATVER</sequence>
<protein>
    <recommendedName>
        <fullName evidence="3">Secreted protein</fullName>
    </recommendedName>
</protein>
<keyword evidence="2" id="KW-1185">Reference proteome</keyword>
<evidence type="ECO:0000313" key="2">
    <source>
        <dbReference type="Proteomes" id="UP001152651"/>
    </source>
</evidence>
<comment type="caution">
    <text evidence="1">The sequence shown here is derived from an EMBL/GenBank/DDBJ whole genome shotgun (WGS) entry which is preliminary data.</text>
</comment>
<name>A0ABN8TAR8_9ENTR</name>
<dbReference type="EMBL" id="CALSBS010000009">
    <property type="protein sequence ID" value="CAH6659898.1"/>
    <property type="molecule type" value="Genomic_DNA"/>
</dbReference>
<proteinExistence type="predicted"/>
<gene>
    <name evidence="1" type="ORF">FBBNIHIM_12295</name>
</gene>
<accession>A0ABN8TAR8</accession>
<organism evidence="1 2">
    <name type="scientific">Pseudocitrobacter vendiensis</name>
    <dbReference type="NCBI Taxonomy" id="2488306"/>
    <lineage>
        <taxon>Bacteria</taxon>
        <taxon>Pseudomonadati</taxon>
        <taxon>Pseudomonadota</taxon>
        <taxon>Gammaproteobacteria</taxon>
        <taxon>Enterobacterales</taxon>
        <taxon>Enterobacteriaceae</taxon>
        <taxon>Pseudocitrobacter</taxon>
    </lineage>
</organism>
<evidence type="ECO:0008006" key="3">
    <source>
        <dbReference type="Google" id="ProtNLM"/>
    </source>
</evidence>
<reference evidence="1" key="1">
    <citation type="submission" date="2022-05" db="EMBL/GenBank/DDBJ databases">
        <authorList>
            <person name="Blom J."/>
        </authorList>
    </citation>
    <scope>NUCLEOTIDE SEQUENCE</scope>
    <source>
        <strain evidence="1">Type strain: CPO20170097</strain>
    </source>
</reference>
<dbReference type="Proteomes" id="UP001152651">
    <property type="component" value="Unassembled WGS sequence"/>
</dbReference>